<name>A0A8H6HTZ4_9AGAR</name>
<comment type="caution">
    <text evidence="2">The sequence shown here is derived from an EMBL/GenBank/DDBJ whole genome shotgun (WGS) entry which is preliminary data.</text>
</comment>
<evidence type="ECO:0000256" key="1">
    <source>
        <dbReference type="SAM" id="Coils"/>
    </source>
</evidence>
<evidence type="ECO:0000313" key="2">
    <source>
        <dbReference type="EMBL" id="KAF6753193.1"/>
    </source>
</evidence>
<accession>A0A8H6HTZ4</accession>
<dbReference type="EMBL" id="JACGCI010000040">
    <property type="protein sequence ID" value="KAF6753193.1"/>
    <property type="molecule type" value="Genomic_DNA"/>
</dbReference>
<dbReference type="AlphaFoldDB" id="A0A8H6HTZ4"/>
<reference evidence="2 3" key="1">
    <citation type="submission" date="2020-07" db="EMBL/GenBank/DDBJ databases">
        <title>Comparative genomics of pyrophilous fungi reveals a link between fire events and developmental genes.</title>
        <authorList>
            <consortium name="DOE Joint Genome Institute"/>
            <person name="Steindorff A.S."/>
            <person name="Carver A."/>
            <person name="Calhoun S."/>
            <person name="Stillman K."/>
            <person name="Liu H."/>
            <person name="Lipzen A."/>
            <person name="Pangilinan J."/>
            <person name="Labutti K."/>
            <person name="Bruns T.D."/>
            <person name="Grigoriev I.V."/>
        </authorList>
    </citation>
    <scope>NUCLEOTIDE SEQUENCE [LARGE SCALE GENOMIC DNA]</scope>
    <source>
        <strain evidence="2 3">CBS 144469</strain>
    </source>
</reference>
<gene>
    <name evidence="2" type="ORF">DFP72DRAFT_1130664</name>
</gene>
<keyword evidence="3" id="KW-1185">Reference proteome</keyword>
<sequence>MRPLDSGHDWVVSPVHLSDLLNLAVGNHASVHRQIGGEDVLDNALDVFAAEHLGGPKVARALPLRSVRVYQVAERIGIGLGQHEVSTSGKHDFSAHASSISLSGASAVAAAESNLLSAQLGPTTSTSNFNEVDFLFNLERKLCLSRPVGGNHGQINELVEVQKASLEETKRKIQALNQQQKAQEQFIAEHTALTTPARRIDADILSVVFFTYLEDHKWRSSYRGNRHPIVRLTHAVNPLARVHVSLDFSDKSEPAQSELAWKRATILATSSIRTLKLARTCLNLAHKPITWASLTSIYIGSTWIDPYHQPNSHGLSTSDAFEVLRRCPNLTRCFLVFLPDGAPTPGNTPPTLVPDEKVSLPRLEFLGVHATILPNGFASSLSLPRLRTLSAFLTTGERQDRDANGLWNGSPVSGSNLQTSLSITPPSTILPFSTASIIFQTYAASGWPTYMGPTIRLTETRLLETYPRPSIRPLWPDSHPNSTAKVTSQLAALAQSSRGCGTG</sequence>
<proteinExistence type="predicted"/>
<dbReference type="Proteomes" id="UP000521943">
    <property type="component" value="Unassembled WGS sequence"/>
</dbReference>
<feature type="coiled-coil region" evidence="1">
    <location>
        <begin position="159"/>
        <end position="186"/>
    </location>
</feature>
<organism evidence="2 3">
    <name type="scientific">Ephemerocybe angulata</name>
    <dbReference type="NCBI Taxonomy" id="980116"/>
    <lineage>
        <taxon>Eukaryota</taxon>
        <taxon>Fungi</taxon>
        <taxon>Dikarya</taxon>
        <taxon>Basidiomycota</taxon>
        <taxon>Agaricomycotina</taxon>
        <taxon>Agaricomycetes</taxon>
        <taxon>Agaricomycetidae</taxon>
        <taxon>Agaricales</taxon>
        <taxon>Agaricineae</taxon>
        <taxon>Psathyrellaceae</taxon>
        <taxon>Ephemerocybe</taxon>
    </lineage>
</organism>
<evidence type="ECO:0000313" key="3">
    <source>
        <dbReference type="Proteomes" id="UP000521943"/>
    </source>
</evidence>
<protein>
    <submittedName>
        <fullName evidence="2">Uncharacterized protein</fullName>
    </submittedName>
</protein>
<keyword evidence="1" id="KW-0175">Coiled coil</keyword>